<gene>
    <name evidence="7" type="ORF">NQ315_010141</name>
</gene>
<evidence type="ECO:0000256" key="2">
    <source>
        <dbReference type="ARBA" id="ARBA00022588"/>
    </source>
</evidence>
<keyword evidence="2" id="KW-0399">Innate immunity</keyword>
<dbReference type="InterPro" id="IPR002502">
    <property type="entry name" value="Amidase_domain"/>
</dbReference>
<comment type="function">
    <text evidence="4">Peptidoglycan-recognition protein probably involved in innate immunity by binding to peptidoglycans (PGN) of bacteria and activating the prophenoloxidase (proPO) cascade immune response. Binds to 1,3-beta-D-glucan and PGN.</text>
</comment>
<evidence type="ECO:0000313" key="8">
    <source>
        <dbReference type="Proteomes" id="UP001159042"/>
    </source>
</evidence>
<evidence type="ECO:0000259" key="6">
    <source>
        <dbReference type="SMART" id="SM00701"/>
    </source>
</evidence>
<organism evidence="7 8">
    <name type="scientific">Exocentrus adspersus</name>
    <dbReference type="NCBI Taxonomy" id="1586481"/>
    <lineage>
        <taxon>Eukaryota</taxon>
        <taxon>Metazoa</taxon>
        <taxon>Ecdysozoa</taxon>
        <taxon>Arthropoda</taxon>
        <taxon>Hexapoda</taxon>
        <taxon>Insecta</taxon>
        <taxon>Pterygota</taxon>
        <taxon>Neoptera</taxon>
        <taxon>Endopterygota</taxon>
        <taxon>Coleoptera</taxon>
        <taxon>Polyphaga</taxon>
        <taxon>Cucujiformia</taxon>
        <taxon>Chrysomeloidea</taxon>
        <taxon>Cerambycidae</taxon>
        <taxon>Lamiinae</taxon>
        <taxon>Acanthocinini</taxon>
        <taxon>Exocentrus</taxon>
    </lineage>
</organism>
<evidence type="ECO:0000256" key="4">
    <source>
        <dbReference type="ARBA" id="ARBA00057187"/>
    </source>
</evidence>
<evidence type="ECO:0000259" key="5">
    <source>
        <dbReference type="SMART" id="SM00644"/>
    </source>
</evidence>
<dbReference type="GO" id="GO:0009253">
    <property type="term" value="P:peptidoglycan catabolic process"/>
    <property type="evidence" value="ECO:0007669"/>
    <property type="project" value="InterPro"/>
</dbReference>
<comment type="caution">
    <text evidence="7">The sequence shown here is derived from an EMBL/GenBank/DDBJ whole genome shotgun (WGS) entry which is preliminary data.</text>
</comment>
<dbReference type="PANTHER" id="PTHR11022:SF75">
    <property type="entry name" value="PEPTIDOGLYCAN-RECOGNITION PROTEIN SB1-RELATED"/>
    <property type="match status" value="1"/>
</dbReference>
<reference evidence="7 8" key="1">
    <citation type="journal article" date="2023" name="Insect Mol. Biol.">
        <title>Genome sequencing provides insights into the evolution of gene families encoding plant cell wall-degrading enzymes in longhorned beetles.</title>
        <authorList>
            <person name="Shin N.R."/>
            <person name="Okamura Y."/>
            <person name="Kirsch R."/>
            <person name="Pauchet Y."/>
        </authorList>
    </citation>
    <scope>NUCLEOTIDE SEQUENCE [LARGE SCALE GENOMIC DNA]</scope>
    <source>
        <strain evidence="7">EAD_L_NR</strain>
    </source>
</reference>
<evidence type="ECO:0000256" key="1">
    <source>
        <dbReference type="ARBA" id="ARBA00007553"/>
    </source>
</evidence>
<dbReference type="Gene3D" id="3.40.80.10">
    <property type="entry name" value="Peptidoglycan recognition protein-like"/>
    <property type="match status" value="1"/>
</dbReference>
<dbReference type="SUPFAM" id="SSF55846">
    <property type="entry name" value="N-acetylmuramoyl-L-alanine amidase-like"/>
    <property type="match status" value="1"/>
</dbReference>
<evidence type="ECO:0000256" key="3">
    <source>
        <dbReference type="ARBA" id="ARBA00022859"/>
    </source>
</evidence>
<dbReference type="InterPro" id="IPR006619">
    <property type="entry name" value="PGRP_domain_met/bac"/>
</dbReference>
<keyword evidence="8" id="KW-1185">Reference proteome</keyword>
<dbReference type="CDD" id="cd06583">
    <property type="entry name" value="PGRP"/>
    <property type="match status" value="1"/>
</dbReference>
<accession>A0AAV8WB54</accession>
<dbReference type="InterPro" id="IPR036505">
    <property type="entry name" value="Amidase/PGRP_sf"/>
</dbReference>
<feature type="domain" description="N-acetylmuramoyl-L-alanine amidase" evidence="5">
    <location>
        <begin position="1"/>
        <end position="95"/>
    </location>
</feature>
<dbReference type="AlphaFoldDB" id="A0AAV8WB54"/>
<dbReference type="SMART" id="SM00644">
    <property type="entry name" value="Ami_2"/>
    <property type="match status" value="1"/>
</dbReference>
<dbReference type="SMART" id="SM00701">
    <property type="entry name" value="PGRP"/>
    <property type="match status" value="1"/>
</dbReference>
<dbReference type="FunFam" id="3.40.80.10:FF:000001">
    <property type="entry name" value="Peptidoglycan recognition protein 1"/>
    <property type="match status" value="1"/>
</dbReference>
<dbReference type="GO" id="GO:0008270">
    <property type="term" value="F:zinc ion binding"/>
    <property type="evidence" value="ECO:0007669"/>
    <property type="project" value="InterPro"/>
</dbReference>
<dbReference type="GO" id="GO:0045087">
    <property type="term" value="P:innate immune response"/>
    <property type="evidence" value="ECO:0007669"/>
    <property type="project" value="UniProtKB-KW"/>
</dbReference>
<name>A0AAV8WB54_9CUCU</name>
<dbReference type="InterPro" id="IPR015510">
    <property type="entry name" value="PGRP"/>
</dbReference>
<dbReference type="GO" id="GO:0008745">
    <property type="term" value="F:N-acetylmuramoyl-L-alanine amidase activity"/>
    <property type="evidence" value="ECO:0007669"/>
    <property type="project" value="InterPro"/>
</dbReference>
<comment type="similarity">
    <text evidence="1">Belongs to the N-acetylmuramoyl-L-alanine amidase 2 family.</text>
</comment>
<sequence>MDNRGWDDIGYNFLIGGDGNVYEGRGWGIQGAHAPKYNSRSMGICLIGNFENSTPPSNQLDALKNLIQCAADGNKITSNYHVIGHRQASSTKCPGDYLYNEIKTFSRWDPHPN</sequence>
<dbReference type="PANTHER" id="PTHR11022">
    <property type="entry name" value="PEPTIDOGLYCAN RECOGNITION PROTEIN"/>
    <property type="match status" value="1"/>
</dbReference>
<protein>
    <submittedName>
        <fullName evidence="7">Uncharacterized protein</fullName>
    </submittedName>
</protein>
<feature type="domain" description="Peptidoglycan recognition protein family" evidence="6">
    <location>
        <begin position="1"/>
        <end position="89"/>
    </location>
</feature>
<dbReference type="Pfam" id="PF01510">
    <property type="entry name" value="Amidase_2"/>
    <property type="match status" value="1"/>
</dbReference>
<evidence type="ECO:0000313" key="7">
    <source>
        <dbReference type="EMBL" id="KAJ8923562.1"/>
    </source>
</evidence>
<dbReference type="EMBL" id="JANEYG010000004">
    <property type="protein sequence ID" value="KAJ8923562.1"/>
    <property type="molecule type" value="Genomic_DNA"/>
</dbReference>
<dbReference type="Proteomes" id="UP001159042">
    <property type="component" value="Unassembled WGS sequence"/>
</dbReference>
<proteinExistence type="inferred from homology"/>
<keyword evidence="3" id="KW-0391">Immunity</keyword>